<gene>
    <name evidence="2" type="ORF">GCM10010145_51820</name>
</gene>
<evidence type="ECO:0008006" key="4">
    <source>
        <dbReference type="Google" id="ProtNLM"/>
    </source>
</evidence>
<dbReference type="RefSeq" id="WP_189219266.1">
    <property type="nucleotide sequence ID" value="NZ_BMQK01000014.1"/>
</dbReference>
<organism evidence="2 3">
    <name type="scientific">Streptomyces ruber</name>
    <dbReference type="NCBI Taxonomy" id="83378"/>
    <lineage>
        <taxon>Bacteria</taxon>
        <taxon>Bacillati</taxon>
        <taxon>Actinomycetota</taxon>
        <taxon>Actinomycetes</taxon>
        <taxon>Kitasatosporales</taxon>
        <taxon>Streptomycetaceae</taxon>
        <taxon>Streptomyces</taxon>
    </lineage>
</organism>
<reference evidence="2" key="2">
    <citation type="submission" date="2020-09" db="EMBL/GenBank/DDBJ databases">
        <authorList>
            <person name="Sun Q."/>
            <person name="Ohkuma M."/>
        </authorList>
    </citation>
    <scope>NUCLEOTIDE SEQUENCE</scope>
    <source>
        <strain evidence="2">JCM 3131</strain>
    </source>
</reference>
<comment type="caution">
    <text evidence="2">The sequence shown here is derived from an EMBL/GenBank/DDBJ whole genome shotgun (WGS) entry which is preliminary data.</text>
</comment>
<feature type="transmembrane region" description="Helical" evidence="1">
    <location>
        <begin position="73"/>
        <end position="100"/>
    </location>
</feature>
<dbReference type="AlphaFoldDB" id="A0A918BN58"/>
<keyword evidence="1" id="KW-0472">Membrane</keyword>
<proteinExistence type="predicted"/>
<name>A0A918BN58_9ACTN</name>
<keyword evidence="1" id="KW-0812">Transmembrane</keyword>
<dbReference type="EMBL" id="BMQK01000014">
    <property type="protein sequence ID" value="GGQ75776.1"/>
    <property type="molecule type" value="Genomic_DNA"/>
</dbReference>
<feature type="transmembrane region" description="Helical" evidence="1">
    <location>
        <begin position="28"/>
        <end position="61"/>
    </location>
</feature>
<dbReference type="Proteomes" id="UP000620156">
    <property type="component" value="Unassembled WGS sequence"/>
</dbReference>
<evidence type="ECO:0000313" key="3">
    <source>
        <dbReference type="Proteomes" id="UP000620156"/>
    </source>
</evidence>
<keyword evidence="1" id="KW-1133">Transmembrane helix</keyword>
<evidence type="ECO:0000313" key="2">
    <source>
        <dbReference type="EMBL" id="GGQ75776.1"/>
    </source>
</evidence>
<protein>
    <recommendedName>
        <fullName evidence="4">DUF4190 domain-containing protein</fullName>
    </recommendedName>
</protein>
<evidence type="ECO:0000256" key="1">
    <source>
        <dbReference type="SAM" id="Phobius"/>
    </source>
</evidence>
<accession>A0A918BN58</accession>
<reference evidence="2" key="1">
    <citation type="journal article" date="2014" name="Int. J. Syst. Evol. Microbiol.">
        <title>Complete genome sequence of Corynebacterium casei LMG S-19264T (=DSM 44701T), isolated from a smear-ripened cheese.</title>
        <authorList>
            <consortium name="US DOE Joint Genome Institute (JGI-PGF)"/>
            <person name="Walter F."/>
            <person name="Albersmeier A."/>
            <person name="Kalinowski J."/>
            <person name="Ruckert C."/>
        </authorList>
    </citation>
    <scope>NUCLEOTIDE SEQUENCE</scope>
    <source>
        <strain evidence="2">JCM 3131</strain>
    </source>
</reference>
<keyword evidence="3" id="KW-1185">Reference proteome</keyword>
<sequence length="134" mass="13860">MAWAHDQHGGGQTGPGTATGHRNGFGVAALVLGLLGAVLFWTVLGGIILGLLAVIFGILGYRRKKRGVATNGAMAIIGAVVGALALVVSAILLAAGVSLLNSEEFKSYSDCIRHADTQAEQEQCAKDFERDANN</sequence>